<feature type="domain" description="Nudix hydrolase" evidence="2">
    <location>
        <begin position="51"/>
        <end position="184"/>
    </location>
</feature>
<keyword evidence="4" id="KW-1185">Reference proteome</keyword>
<dbReference type="SUPFAM" id="SSF55811">
    <property type="entry name" value="Nudix"/>
    <property type="match status" value="1"/>
</dbReference>
<organism evidence="3 4">
    <name type="scientific">Leucobacter tardus</name>
    <dbReference type="NCBI Taxonomy" id="501483"/>
    <lineage>
        <taxon>Bacteria</taxon>
        <taxon>Bacillati</taxon>
        <taxon>Actinomycetota</taxon>
        <taxon>Actinomycetes</taxon>
        <taxon>Micrococcales</taxon>
        <taxon>Microbacteriaceae</taxon>
        <taxon>Leucobacter</taxon>
    </lineage>
</organism>
<dbReference type="PROSITE" id="PS51462">
    <property type="entry name" value="NUDIX"/>
    <property type="match status" value="1"/>
</dbReference>
<dbReference type="PANTHER" id="PTHR11839">
    <property type="entry name" value="UDP/ADP-SUGAR PYROPHOSPHATASE"/>
    <property type="match status" value="1"/>
</dbReference>
<accession>A0A939QFJ4</accession>
<dbReference type="InterPro" id="IPR015797">
    <property type="entry name" value="NUDIX_hydrolase-like_dom_sf"/>
</dbReference>
<evidence type="ECO:0000256" key="1">
    <source>
        <dbReference type="ARBA" id="ARBA00022801"/>
    </source>
</evidence>
<evidence type="ECO:0000313" key="4">
    <source>
        <dbReference type="Proteomes" id="UP000668403"/>
    </source>
</evidence>
<sequence>MTDDAADRLLSDAPAPEIEVRESEVIAHGAVWDVRRDRFAFGETELVRDYVDHTGVAAVLGIDDEDRVLLLRQYRHPIGARDWEIVAGLMDVDGESALAGAQRELAEEADLAADRWDLLADVCSSPGGSTEAVRIFLARDLRPVAHDYVREGEEAEIEVRWVPLDDAVAAVLAGRLQNSTTMIAVLSAAASRAAGWSTLRPADAPWERRAAVRGERSRTRT</sequence>
<name>A0A939QFJ4_9MICO</name>
<dbReference type="Pfam" id="PF00293">
    <property type="entry name" value="NUDIX"/>
    <property type="match status" value="1"/>
</dbReference>
<dbReference type="Proteomes" id="UP000668403">
    <property type="component" value="Unassembled WGS sequence"/>
</dbReference>
<keyword evidence="1 3" id="KW-0378">Hydrolase</keyword>
<dbReference type="AlphaFoldDB" id="A0A939QFJ4"/>
<protein>
    <submittedName>
        <fullName evidence="3">NUDIX hydrolase</fullName>
    </submittedName>
</protein>
<dbReference type="Gene3D" id="3.90.79.10">
    <property type="entry name" value="Nucleoside Triphosphate Pyrophosphohydrolase"/>
    <property type="match status" value="1"/>
</dbReference>
<dbReference type="EMBL" id="JAGFBF010000005">
    <property type="protein sequence ID" value="MBO2990907.1"/>
    <property type="molecule type" value="Genomic_DNA"/>
</dbReference>
<dbReference type="GO" id="GO:0019693">
    <property type="term" value="P:ribose phosphate metabolic process"/>
    <property type="evidence" value="ECO:0007669"/>
    <property type="project" value="TreeGrafter"/>
</dbReference>
<comment type="caution">
    <text evidence="3">The sequence shown here is derived from an EMBL/GenBank/DDBJ whole genome shotgun (WGS) entry which is preliminary data.</text>
</comment>
<evidence type="ECO:0000313" key="3">
    <source>
        <dbReference type="EMBL" id="MBO2990907.1"/>
    </source>
</evidence>
<reference evidence="3" key="1">
    <citation type="submission" date="2021-03" db="EMBL/GenBank/DDBJ databases">
        <title>Leucobacter chromiisoli sp. nov., isolated from chromium-containing soil of chemical plant.</title>
        <authorList>
            <person name="Xu Z."/>
        </authorList>
    </citation>
    <scope>NUCLEOTIDE SEQUENCE</scope>
    <source>
        <strain evidence="3">K 70/01</strain>
    </source>
</reference>
<dbReference type="GO" id="GO:0005829">
    <property type="term" value="C:cytosol"/>
    <property type="evidence" value="ECO:0007669"/>
    <property type="project" value="TreeGrafter"/>
</dbReference>
<proteinExistence type="predicted"/>
<dbReference type="RefSeq" id="WP_208240252.1">
    <property type="nucleotide sequence ID" value="NZ_BAAAQU010000002.1"/>
</dbReference>
<dbReference type="GO" id="GO:0006753">
    <property type="term" value="P:nucleoside phosphate metabolic process"/>
    <property type="evidence" value="ECO:0007669"/>
    <property type="project" value="TreeGrafter"/>
</dbReference>
<dbReference type="PANTHER" id="PTHR11839:SF31">
    <property type="entry name" value="ADP-RIBOSE PYROPHOSPHATASE"/>
    <property type="match status" value="1"/>
</dbReference>
<dbReference type="InterPro" id="IPR000086">
    <property type="entry name" value="NUDIX_hydrolase_dom"/>
</dbReference>
<gene>
    <name evidence="3" type="ORF">J4H85_12955</name>
</gene>
<evidence type="ECO:0000259" key="2">
    <source>
        <dbReference type="PROSITE" id="PS51462"/>
    </source>
</evidence>
<dbReference type="CDD" id="cd24158">
    <property type="entry name" value="NUDIX_ADPRase_Rv1700"/>
    <property type="match status" value="1"/>
</dbReference>
<dbReference type="GO" id="GO:0016787">
    <property type="term" value="F:hydrolase activity"/>
    <property type="evidence" value="ECO:0007669"/>
    <property type="project" value="UniProtKB-KW"/>
</dbReference>